<name>A0A4R2KUM9_9FIRM</name>
<keyword evidence="16" id="KW-1185">Reference proteome</keyword>
<keyword evidence="2" id="KW-0963">Cytoplasm</keyword>
<feature type="domain" description="ABC transporter" evidence="14">
    <location>
        <begin position="319"/>
        <end position="537"/>
    </location>
</feature>
<gene>
    <name evidence="15" type="ORF">EV214_111103</name>
</gene>
<dbReference type="PROSITE" id="PS50893">
    <property type="entry name" value="ABC_TRANSPORTER_2"/>
    <property type="match status" value="2"/>
</dbReference>
<dbReference type="Pfam" id="PF00005">
    <property type="entry name" value="ABC_tran"/>
    <property type="match status" value="2"/>
</dbReference>
<dbReference type="InterPro" id="IPR051309">
    <property type="entry name" value="ABCF_ATPase"/>
</dbReference>
<evidence type="ECO:0000256" key="9">
    <source>
        <dbReference type="ARBA" id="ARBA00022845"/>
    </source>
</evidence>
<dbReference type="PANTHER" id="PTHR42855">
    <property type="entry name" value="ABC TRANSPORTER ATP-BINDING SUBUNIT"/>
    <property type="match status" value="1"/>
</dbReference>
<accession>A0A4R2KUM9</accession>
<comment type="similarity">
    <text evidence="1">Belongs to the ABC transporter superfamily. ABCF family. Translational throttle EttA subfamily.</text>
</comment>
<dbReference type="GO" id="GO:0016887">
    <property type="term" value="F:ATP hydrolysis activity"/>
    <property type="evidence" value="ECO:0007669"/>
    <property type="project" value="InterPro"/>
</dbReference>
<dbReference type="InterPro" id="IPR017871">
    <property type="entry name" value="ABC_transporter-like_CS"/>
</dbReference>
<keyword evidence="5" id="KW-0677">Repeat</keyword>
<organism evidence="15 16">
    <name type="scientific">Marinisporobacter balticus</name>
    <dbReference type="NCBI Taxonomy" id="2018667"/>
    <lineage>
        <taxon>Bacteria</taxon>
        <taxon>Bacillati</taxon>
        <taxon>Bacillota</taxon>
        <taxon>Clostridia</taxon>
        <taxon>Peptostreptococcales</taxon>
        <taxon>Thermotaleaceae</taxon>
        <taxon>Marinisporobacter</taxon>
    </lineage>
</organism>
<dbReference type="OrthoDB" id="9801441at2"/>
<evidence type="ECO:0000313" key="16">
    <source>
        <dbReference type="Proteomes" id="UP000294919"/>
    </source>
</evidence>
<evidence type="ECO:0000256" key="5">
    <source>
        <dbReference type="ARBA" id="ARBA00022737"/>
    </source>
</evidence>
<protein>
    <submittedName>
        <fullName evidence="15">ATP-binding cassette subfamily F protein uup</fullName>
    </submittedName>
</protein>
<keyword evidence="9" id="KW-0810">Translation regulation</keyword>
<dbReference type="InterPro" id="IPR037118">
    <property type="entry name" value="Val-tRNA_synth_C_sf"/>
</dbReference>
<dbReference type="InterPro" id="IPR027417">
    <property type="entry name" value="P-loop_NTPase"/>
</dbReference>
<dbReference type="GO" id="GO:0000049">
    <property type="term" value="F:tRNA binding"/>
    <property type="evidence" value="ECO:0007669"/>
    <property type="project" value="UniProtKB-KW"/>
</dbReference>
<dbReference type="GO" id="GO:0006417">
    <property type="term" value="P:regulation of translation"/>
    <property type="evidence" value="ECO:0007669"/>
    <property type="project" value="UniProtKB-KW"/>
</dbReference>
<evidence type="ECO:0000313" key="15">
    <source>
        <dbReference type="EMBL" id="TCO74839.1"/>
    </source>
</evidence>
<dbReference type="AlphaFoldDB" id="A0A4R2KUM9"/>
<evidence type="ECO:0000256" key="1">
    <source>
        <dbReference type="ARBA" id="ARBA00005868"/>
    </source>
</evidence>
<dbReference type="SUPFAM" id="SSF52540">
    <property type="entry name" value="P-loop containing nucleoside triphosphate hydrolases"/>
    <property type="match status" value="2"/>
</dbReference>
<keyword evidence="3" id="KW-0820">tRNA-binding</keyword>
<evidence type="ECO:0000256" key="8">
    <source>
        <dbReference type="ARBA" id="ARBA00022840"/>
    </source>
</evidence>
<evidence type="ECO:0000256" key="12">
    <source>
        <dbReference type="SAM" id="Coils"/>
    </source>
</evidence>
<evidence type="ECO:0000256" key="10">
    <source>
        <dbReference type="ARBA" id="ARBA00022884"/>
    </source>
</evidence>
<dbReference type="GO" id="GO:0005524">
    <property type="term" value="F:ATP binding"/>
    <property type="evidence" value="ECO:0007669"/>
    <property type="project" value="UniProtKB-KW"/>
</dbReference>
<feature type="domain" description="ABC transporter" evidence="14">
    <location>
        <begin position="4"/>
        <end position="255"/>
    </location>
</feature>
<keyword evidence="7" id="KW-0378">Hydrolase</keyword>
<dbReference type="InterPro" id="IPR003593">
    <property type="entry name" value="AAA+_ATPase"/>
</dbReference>
<dbReference type="SMART" id="SM00382">
    <property type="entry name" value="AAA"/>
    <property type="match status" value="2"/>
</dbReference>
<reference evidence="15 16" key="1">
    <citation type="submission" date="2019-03" db="EMBL/GenBank/DDBJ databases">
        <title>Genomic Encyclopedia of Type Strains, Phase IV (KMG-IV): sequencing the most valuable type-strain genomes for metagenomic binning, comparative biology and taxonomic classification.</title>
        <authorList>
            <person name="Goeker M."/>
        </authorList>
    </citation>
    <scope>NUCLEOTIDE SEQUENCE [LARGE SCALE GENOMIC DNA]</scope>
    <source>
        <strain evidence="15 16">DSM 102940</strain>
    </source>
</reference>
<dbReference type="EMBL" id="SLWV01000011">
    <property type="protein sequence ID" value="TCO74839.1"/>
    <property type="molecule type" value="Genomic_DNA"/>
</dbReference>
<dbReference type="Pfam" id="PF12848">
    <property type="entry name" value="ABC_tran_Xtn"/>
    <property type="match status" value="1"/>
</dbReference>
<feature type="compositionally biased region" description="Basic residues" evidence="13">
    <location>
        <begin position="542"/>
        <end position="556"/>
    </location>
</feature>
<dbReference type="InterPro" id="IPR032781">
    <property type="entry name" value="ABC_tran_Xtn"/>
</dbReference>
<feature type="region of interest" description="Disordered" evidence="13">
    <location>
        <begin position="537"/>
        <end position="556"/>
    </location>
</feature>
<dbReference type="FunFam" id="3.40.50.300:FF:000183">
    <property type="entry name" value="ABC transporter ATP-binding protein yjjK"/>
    <property type="match status" value="1"/>
</dbReference>
<dbReference type="FunFam" id="3.40.50.300:FF:000011">
    <property type="entry name" value="Putative ABC transporter ATP-binding component"/>
    <property type="match status" value="1"/>
</dbReference>
<dbReference type="GO" id="GO:0019843">
    <property type="term" value="F:rRNA binding"/>
    <property type="evidence" value="ECO:0007669"/>
    <property type="project" value="UniProtKB-KW"/>
</dbReference>
<evidence type="ECO:0000259" key="14">
    <source>
        <dbReference type="PROSITE" id="PS50893"/>
    </source>
</evidence>
<dbReference type="PANTHER" id="PTHR42855:SF1">
    <property type="entry name" value="ABC TRANSPORTER DOMAIN-CONTAINING PROTEIN"/>
    <property type="match status" value="1"/>
</dbReference>
<evidence type="ECO:0000256" key="7">
    <source>
        <dbReference type="ARBA" id="ARBA00022801"/>
    </source>
</evidence>
<dbReference type="Gene3D" id="3.40.50.300">
    <property type="entry name" value="P-loop containing nucleotide triphosphate hydrolases"/>
    <property type="match status" value="2"/>
</dbReference>
<dbReference type="Gene3D" id="1.10.287.380">
    <property type="entry name" value="Valyl-tRNA synthetase, C-terminal domain"/>
    <property type="match status" value="1"/>
</dbReference>
<evidence type="ECO:0000256" key="2">
    <source>
        <dbReference type="ARBA" id="ARBA00022490"/>
    </source>
</evidence>
<dbReference type="GO" id="GO:0003677">
    <property type="term" value="F:DNA binding"/>
    <property type="evidence" value="ECO:0007669"/>
    <property type="project" value="InterPro"/>
</dbReference>
<dbReference type="GO" id="GO:0006412">
    <property type="term" value="P:translation"/>
    <property type="evidence" value="ECO:0007669"/>
    <property type="project" value="UniProtKB-KW"/>
</dbReference>
<proteinExistence type="inferred from homology"/>
<dbReference type="Proteomes" id="UP000294919">
    <property type="component" value="Unassembled WGS sequence"/>
</dbReference>
<evidence type="ECO:0000256" key="13">
    <source>
        <dbReference type="SAM" id="MobiDB-lite"/>
    </source>
</evidence>
<keyword evidence="4" id="KW-0699">rRNA-binding</keyword>
<dbReference type="InterPro" id="IPR032524">
    <property type="entry name" value="ABC_tran_C"/>
</dbReference>
<dbReference type="InterPro" id="IPR003439">
    <property type="entry name" value="ABC_transporter-like_ATP-bd"/>
</dbReference>
<sequence length="636" mass="73450">MNLITVENITKSYGDRILFDIGAFGIGEGDKIGIIGVNGTGKSTLLKILVGAEYPDTGNVTTGNHVKIEYLSQNPYFDYDATVLQQVFKGNAPEMEVLREYEHMLEQVKYNLNNNALQEKLIMLNQKMDEMGVWQLESEAKTILTKLGISNFDAKIKTLSGGQRKRIALASALIQTADLLVLDEPTNHIDNETIGWLEEYLNKRKGALLMITHDRYFLDRVTNRIIELDGGELYKYTGNYSRFLEQKSEREERRYASEQKRQNLFRRELAWIKRGAKARTTKQKARIERFEKLDEEKLELSSEKIEISVGSRRLGKKVIELRNIYKSFGKNKCIDDFSYTVLKNDRIGIIGSNGIGKSTLLNIMTGRLDMDNGHIEKGETVKIGCFLQENIEMDGNLKVIEYIKNKAEFITTADGSKISASQMLERFLFSPTMQWTQIGRLSGGEKRRLYLLSVLMGMPNVLFLDEPTNDLDIQTLTILEEYLEGFMGAVIAISHDRYFLDKMAEKIFAFEGNGKIITYVGNYADYQEFRQKYIKNQEQPVHKKRDEKKHKSEKKKDKKLKFTFKEQREYEQIDEQIAQIEEKLETTNEEINQAGSNFEALQELVDLQEKLEKELEEKLERWTYLNELAEAIDESK</sequence>
<dbReference type="RefSeq" id="WP_132245182.1">
    <property type="nucleotide sequence ID" value="NZ_SLWV01000011.1"/>
</dbReference>
<keyword evidence="12" id="KW-0175">Coiled coil</keyword>
<comment type="caution">
    <text evidence="15">The sequence shown here is derived from an EMBL/GenBank/DDBJ whole genome shotgun (WGS) entry which is preliminary data.</text>
</comment>
<evidence type="ECO:0000256" key="4">
    <source>
        <dbReference type="ARBA" id="ARBA00022730"/>
    </source>
</evidence>
<evidence type="ECO:0000256" key="11">
    <source>
        <dbReference type="ARBA" id="ARBA00022917"/>
    </source>
</evidence>
<keyword evidence="11" id="KW-0648">Protein biosynthesis</keyword>
<keyword evidence="6" id="KW-0547">Nucleotide-binding</keyword>
<feature type="coiled-coil region" evidence="12">
    <location>
        <begin position="563"/>
        <end position="621"/>
    </location>
</feature>
<dbReference type="PROSITE" id="PS00211">
    <property type="entry name" value="ABC_TRANSPORTER_1"/>
    <property type="match status" value="1"/>
</dbReference>
<keyword evidence="10" id="KW-0694">RNA-binding</keyword>
<dbReference type="Pfam" id="PF16326">
    <property type="entry name" value="ABC_tran_CTD"/>
    <property type="match status" value="1"/>
</dbReference>
<dbReference type="CDD" id="cd03221">
    <property type="entry name" value="ABCF_EF-3"/>
    <property type="match status" value="2"/>
</dbReference>
<keyword evidence="8 15" id="KW-0067">ATP-binding</keyword>
<evidence type="ECO:0000256" key="3">
    <source>
        <dbReference type="ARBA" id="ARBA00022555"/>
    </source>
</evidence>
<evidence type="ECO:0000256" key="6">
    <source>
        <dbReference type="ARBA" id="ARBA00022741"/>
    </source>
</evidence>